<dbReference type="Pfam" id="PF04140">
    <property type="entry name" value="ICMT"/>
    <property type="match status" value="1"/>
</dbReference>
<evidence type="ECO:0000313" key="5">
    <source>
        <dbReference type="EMBL" id="MEV0970547.1"/>
    </source>
</evidence>
<name>A0ABV3GFY3_MICGL</name>
<keyword evidence="2" id="KW-0812">Transmembrane</keyword>
<evidence type="ECO:0000256" key="2">
    <source>
        <dbReference type="ARBA" id="ARBA00022692"/>
    </source>
</evidence>
<dbReference type="RefSeq" id="WP_061255614.1">
    <property type="nucleotide sequence ID" value="NZ_JBFALK010000009.1"/>
</dbReference>
<protein>
    <submittedName>
        <fullName evidence="5">Isoprenylcysteine carboxyl methyltransferase family protein</fullName>
    </submittedName>
</protein>
<dbReference type="EMBL" id="JBFALK010000009">
    <property type="protein sequence ID" value="MEV0970547.1"/>
    <property type="molecule type" value="Genomic_DNA"/>
</dbReference>
<evidence type="ECO:0000313" key="6">
    <source>
        <dbReference type="Proteomes" id="UP001551675"/>
    </source>
</evidence>
<evidence type="ECO:0000256" key="1">
    <source>
        <dbReference type="ARBA" id="ARBA00004141"/>
    </source>
</evidence>
<keyword evidence="3" id="KW-1133">Transmembrane helix</keyword>
<evidence type="ECO:0000256" key="3">
    <source>
        <dbReference type="ARBA" id="ARBA00022989"/>
    </source>
</evidence>
<dbReference type="InterPro" id="IPR007269">
    <property type="entry name" value="ICMT_MeTrfase"/>
</dbReference>
<proteinExistence type="predicted"/>
<dbReference type="GO" id="GO:0032259">
    <property type="term" value="P:methylation"/>
    <property type="evidence" value="ECO:0007669"/>
    <property type="project" value="UniProtKB-KW"/>
</dbReference>
<comment type="caution">
    <text evidence="5">The sequence shown here is derived from an EMBL/GenBank/DDBJ whole genome shotgun (WGS) entry which is preliminary data.</text>
</comment>
<keyword evidence="5" id="KW-0808">Transferase</keyword>
<evidence type="ECO:0000256" key="4">
    <source>
        <dbReference type="ARBA" id="ARBA00023136"/>
    </source>
</evidence>
<dbReference type="GO" id="GO:0008168">
    <property type="term" value="F:methyltransferase activity"/>
    <property type="evidence" value="ECO:0007669"/>
    <property type="project" value="UniProtKB-KW"/>
</dbReference>
<dbReference type="Gene3D" id="1.20.120.1630">
    <property type="match status" value="1"/>
</dbReference>
<reference evidence="5 6" key="1">
    <citation type="submission" date="2024-06" db="EMBL/GenBank/DDBJ databases">
        <title>The Natural Products Discovery Center: Release of the First 8490 Sequenced Strains for Exploring Actinobacteria Biosynthetic Diversity.</title>
        <authorList>
            <person name="Kalkreuter E."/>
            <person name="Kautsar S.A."/>
            <person name="Yang D."/>
            <person name="Bader C.D."/>
            <person name="Teijaro C.N."/>
            <person name="Fluegel L."/>
            <person name="Davis C.M."/>
            <person name="Simpson J.R."/>
            <person name="Lauterbach L."/>
            <person name="Steele A.D."/>
            <person name="Gui C."/>
            <person name="Meng S."/>
            <person name="Li G."/>
            <person name="Viehrig K."/>
            <person name="Ye F."/>
            <person name="Su P."/>
            <person name="Kiefer A.F."/>
            <person name="Nichols A."/>
            <person name="Cepeda A.J."/>
            <person name="Yan W."/>
            <person name="Fan B."/>
            <person name="Jiang Y."/>
            <person name="Adhikari A."/>
            <person name="Zheng C.-J."/>
            <person name="Schuster L."/>
            <person name="Cowan T.M."/>
            <person name="Smanski M.J."/>
            <person name="Chevrette M.G."/>
            <person name="De Carvalho L.P.S."/>
            <person name="Shen B."/>
        </authorList>
    </citation>
    <scope>NUCLEOTIDE SEQUENCE [LARGE SCALE GENOMIC DNA]</scope>
    <source>
        <strain evidence="5 6">NPDC050100</strain>
    </source>
</reference>
<keyword evidence="6" id="KW-1185">Reference proteome</keyword>
<keyword evidence="4" id="KW-0472">Membrane</keyword>
<comment type="subcellular location">
    <subcellularLocation>
        <location evidence="1">Membrane</location>
        <topology evidence="1">Multi-pass membrane protein</topology>
    </subcellularLocation>
</comment>
<organism evidence="5 6">
    <name type="scientific">Microtetraspora glauca</name>
    <dbReference type="NCBI Taxonomy" id="1996"/>
    <lineage>
        <taxon>Bacteria</taxon>
        <taxon>Bacillati</taxon>
        <taxon>Actinomycetota</taxon>
        <taxon>Actinomycetes</taxon>
        <taxon>Streptosporangiales</taxon>
        <taxon>Streptosporangiaceae</taxon>
        <taxon>Microtetraspora</taxon>
    </lineage>
</organism>
<sequence>MPWYALLVLGVAAERVAELVVARRNARWSLARGGVVSGRAHYPWLVALHTGLLVSCLVEVRLAGRPFVPALGWPMLALVLAAQGLRWWCVVSLGPRWNTRVIVVPGIPPVRRGPYRLSWLRHPNYVAVAVEGVALPLVHTAWLTAAGFTVLNAVLMVVRIRCEEAALAGAAGNAERPAPRGNRANRSAM</sequence>
<dbReference type="Proteomes" id="UP001551675">
    <property type="component" value="Unassembled WGS sequence"/>
</dbReference>
<gene>
    <name evidence="5" type="ORF">AB0I59_18080</name>
</gene>
<accession>A0ABV3GFY3</accession>
<keyword evidence="5" id="KW-0489">Methyltransferase</keyword>